<comment type="similarity">
    <text evidence="2">Belongs to the SusD family.</text>
</comment>
<evidence type="ECO:0000313" key="9">
    <source>
        <dbReference type="EMBL" id="SHG27635.1"/>
    </source>
</evidence>
<dbReference type="Pfam" id="PF14322">
    <property type="entry name" value="SusD-like_3"/>
    <property type="match status" value="1"/>
</dbReference>
<dbReference type="Pfam" id="PF07980">
    <property type="entry name" value="SusD_RagB"/>
    <property type="match status" value="1"/>
</dbReference>
<organism evidence="9 10">
    <name type="scientific">Flavobacterium fluvii</name>
    <dbReference type="NCBI Taxonomy" id="468056"/>
    <lineage>
        <taxon>Bacteria</taxon>
        <taxon>Pseudomonadati</taxon>
        <taxon>Bacteroidota</taxon>
        <taxon>Flavobacteriia</taxon>
        <taxon>Flavobacteriales</taxon>
        <taxon>Flavobacteriaceae</taxon>
        <taxon>Flavobacterium</taxon>
    </lineage>
</organism>
<feature type="signal peptide" evidence="6">
    <location>
        <begin position="1"/>
        <end position="23"/>
    </location>
</feature>
<dbReference type="EMBL" id="FQWB01000003">
    <property type="protein sequence ID" value="SHG27635.1"/>
    <property type="molecule type" value="Genomic_DNA"/>
</dbReference>
<protein>
    <submittedName>
        <fullName evidence="9">Starch-binding associating with outer membrane</fullName>
    </submittedName>
</protein>
<dbReference type="InterPro" id="IPR033985">
    <property type="entry name" value="SusD-like_N"/>
</dbReference>
<accession>A0A1M5IHA8</accession>
<proteinExistence type="inferred from homology"/>
<evidence type="ECO:0000256" key="1">
    <source>
        <dbReference type="ARBA" id="ARBA00004442"/>
    </source>
</evidence>
<dbReference type="OrthoDB" id="1033488at2"/>
<reference evidence="10" key="1">
    <citation type="submission" date="2016-11" db="EMBL/GenBank/DDBJ databases">
        <authorList>
            <person name="Varghese N."/>
            <person name="Submissions S."/>
        </authorList>
    </citation>
    <scope>NUCLEOTIDE SEQUENCE [LARGE SCALE GENOMIC DNA]</scope>
    <source>
        <strain evidence="10">DSM 19978</strain>
    </source>
</reference>
<evidence type="ECO:0000256" key="6">
    <source>
        <dbReference type="SAM" id="SignalP"/>
    </source>
</evidence>
<evidence type="ECO:0000313" key="10">
    <source>
        <dbReference type="Proteomes" id="UP000184516"/>
    </source>
</evidence>
<feature type="domain" description="RagB/SusD" evidence="7">
    <location>
        <begin position="392"/>
        <end position="545"/>
    </location>
</feature>
<comment type="subcellular location">
    <subcellularLocation>
        <location evidence="1">Cell outer membrane</location>
    </subcellularLocation>
</comment>
<evidence type="ECO:0000256" key="3">
    <source>
        <dbReference type="ARBA" id="ARBA00022729"/>
    </source>
</evidence>
<evidence type="ECO:0000256" key="5">
    <source>
        <dbReference type="ARBA" id="ARBA00023237"/>
    </source>
</evidence>
<name>A0A1M5IHA8_9FLAO</name>
<feature type="domain" description="SusD-like N-terminal" evidence="8">
    <location>
        <begin position="21"/>
        <end position="184"/>
    </location>
</feature>
<sequence length="707" mass="78307">MKRKIIYLSFLSILMFTSCQDFLEVQSDSKYDSQFVFQSATEADKALLGAYELLSVESGIHSNRLFYEVTGVGSDIELGPELTSNALRYNGENLYFKAPTASDNPPDAWNGIYKTIMRCNVIIDAFENNAAYNSADKTKPSTLTHLYGEAVAIRATMYFELTRNWGDVIYFTKPILSDEDYKNAVVTDRNIIQESELANLIKVEPMMYKMNSNGVATTATRMAQEYVQGLIGRLALIRGGYALRPPTYTGDGEVLQSHPTRGKMVRRSDYKTYYTMANTYLKKLVYSGNASLVTTDARTPLNKFSNPFQKVFQDGMDYKISPEMIFEVSQLAGVTTTERPYAFGRPSSGGSPAYPPKAYGQIRFFPTYYFGMFDNKDLRRDVTVTTTGLGGVADEKMITFKKGNTTNGGLSLNKWDYSRMTDKTNAVRQRITGINAPYMRLGDMILLLAETYSVLGDDANAKAELLKVRKRAFLPSDPEYTAKTTTYVNSKSGATLLTAIQDERAFELGGEGQRKLDLVRWGLLGKKVNELQTQMTAMINALRTTGSYTFPNGNVISANIYTKEFTLAQAQALGLSDILTGNTYVSETDPLHPLLFPAWRGTATDWVAPTSVTLKKSMLAIKGLFKPLTPTEVTAAIAAGYKSVPYGVDLTNEVTKPWEVNTDGVFGGYLPADYTANYSPLYLVAIPATTIQVSGGKISNNYGFPNQ</sequence>
<keyword evidence="3 6" id="KW-0732">Signal</keyword>
<evidence type="ECO:0000256" key="4">
    <source>
        <dbReference type="ARBA" id="ARBA00023136"/>
    </source>
</evidence>
<keyword evidence="5" id="KW-0998">Cell outer membrane</keyword>
<dbReference type="AlphaFoldDB" id="A0A1M5IHA8"/>
<dbReference type="PROSITE" id="PS51257">
    <property type="entry name" value="PROKAR_LIPOPROTEIN"/>
    <property type="match status" value="1"/>
</dbReference>
<dbReference type="RefSeq" id="WP_073369700.1">
    <property type="nucleotide sequence ID" value="NZ_FQWB01000003.1"/>
</dbReference>
<dbReference type="InterPro" id="IPR011990">
    <property type="entry name" value="TPR-like_helical_dom_sf"/>
</dbReference>
<evidence type="ECO:0000259" key="8">
    <source>
        <dbReference type="Pfam" id="PF14322"/>
    </source>
</evidence>
<dbReference type="STRING" id="468056.SAMN05443549_10390"/>
<dbReference type="Proteomes" id="UP000184516">
    <property type="component" value="Unassembled WGS sequence"/>
</dbReference>
<keyword evidence="10" id="KW-1185">Reference proteome</keyword>
<dbReference type="InterPro" id="IPR012944">
    <property type="entry name" value="SusD_RagB_dom"/>
</dbReference>
<dbReference type="GO" id="GO:0009279">
    <property type="term" value="C:cell outer membrane"/>
    <property type="evidence" value="ECO:0007669"/>
    <property type="project" value="UniProtKB-SubCell"/>
</dbReference>
<gene>
    <name evidence="9" type="ORF">SAMN05443549_10390</name>
</gene>
<dbReference type="SUPFAM" id="SSF48452">
    <property type="entry name" value="TPR-like"/>
    <property type="match status" value="1"/>
</dbReference>
<dbReference type="Gene3D" id="1.25.40.390">
    <property type="match status" value="1"/>
</dbReference>
<feature type="chain" id="PRO_5011957242" evidence="6">
    <location>
        <begin position="24"/>
        <end position="707"/>
    </location>
</feature>
<evidence type="ECO:0000256" key="2">
    <source>
        <dbReference type="ARBA" id="ARBA00006275"/>
    </source>
</evidence>
<keyword evidence="4" id="KW-0472">Membrane</keyword>
<evidence type="ECO:0000259" key="7">
    <source>
        <dbReference type="Pfam" id="PF07980"/>
    </source>
</evidence>